<organism evidence="7 8">
    <name type="scientific">Candidatus Phosphoribacter hodrii</name>
    <dbReference type="NCBI Taxonomy" id="2953743"/>
    <lineage>
        <taxon>Bacteria</taxon>
        <taxon>Bacillati</taxon>
        <taxon>Actinomycetota</taxon>
        <taxon>Actinomycetes</taxon>
        <taxon>Micrococcales</taxon>
        <taxon>Dermatophilaceae</taxon>
        <taxon>Candidatus Phosphoribacter</taxon>
    </lineage>
</organism>
<accession>A0A934X637</accession>
<feature type="transmembrane region" description="Helical" evidence="5">
    <location>
        <begin position="249"/>
        <end position="266"/>
    </location>
</feature>
<feature type="transmembrane region" description="Helical" evidence="5">
    <location>
        <begin position="12"/>
        <end position="31"/>
    </location>
</feature>
<dbReference type="AlphaFoldDB" id="A0A934X637"/>
<keyword evidence="3 5" id="KW-1133">Transmembrane helix</keyword>
<evidence type="ECO:0000313" key="8">
    <source>
        <dbReference type="Proteomes" id="UP000718281"/>
    </source>
</evidence>
<dbReference type="InterPro" id="IPR007016">
    <property type="entry name" value="O-antigen_ligase-rel_domated"/>
</dbReference>
<feature type="transmembrane region" description="Helical" evidence="5">
    <location>
        <begin position="225"/>
        <end position="243"/>
    </location>
</feature>
<feature type="transmembrane region" description="Helical" evidence="5">
    <location>
        <begin position="164"/>
        <end position="185"/>
    </location>
</feature>
<feature type="transmembrane region" description="Helical" evidence="5">
    <location>
        <begin position="79"/>
        <end position="97"/>
    </location>
</feature>
<feature type="transmembrane region" description="Helical" evidence="5">
    <location>
        <begin position="135"/>
        <end position="152"/>
    </location>
</feature>
<dbReference type="EMBL" id="JADIXZ010000004">
    <property type="protein sequence ID" value="MBK6301135.1"/>
    <property type="molecule type" value="Genomic_DNA"/>
</dbReference>
<comment type="caution">
    <text evidence="7">The sequence shown here is derived from an EMBL/GenBank/DDBJ whole genome shotgun (WGS) entry which is preliminary data.</text>
</comment>
<comment type="subcellular location">
    <subcellularLocation>
        <location evidence="1">Membrane</location>
        <topology evidence="1">Multi-pass membrane protein</topology>
    </subcellularLocation>
</comment>
<evidence type="ECO:0000313" key="7">
    <source>
        <dbReference type="EMBL" id="MBK6301135.1"/>
    </source>
</evidence>
<feature type="transmembrane region" description="Helical" evidence="5">
    <location>
        <begin position="200"/>
        <end position="218"/>
    </location>
</feature>
<evidence type="ECO:0000256" key="5">
    <source>
        <dbReference type="SAM" id="Phobius"/>
    </source>
</evidence>
<keyword evidence="2 5" id="KW-0812">Transmembrane</keyword>
<dbReference type="Pfam" id="PF04932">
    <property type="entry name" value="Wzy_C"/>
    <property type="match status" value="1"/>
</dbReference>
<feature type="transmembrane region" description="Helical" evidence="5">
    <location>
        <begin position="273"/>
        <end position="290"/>
    </location>
</feature>
<evidence type="ECO:0000256" key="2">
    <source>
        <dbReference type="ARBA" id="ARBA00022692"/>
    </source>
</evidence>
<dbReference type="PANTHER" id="PTHR37422">
    <property type="entry name" value="TEICHURONIC ACID BIOSYNTHESIS PROTEIN TUAE"/>
    <property type="match status" value="1"/>
</dbReference>
<reference evidence="7 8" key="1">
    <citation type="submission" date="2020-10" db="EMBL/GenBank/DDBJ databases">
        <title>Connecting structure to function with the recovery of over 1000 high-quality activated sludge metagenome-assembled genomes encoding full-length rRNA genes using long-read sequencing.</title>
        <authorList>
            <person name="Singleton C.M."/>
            <person name="Petriglieri F."/>
            <person name="Kristensen J.M."/>
            <person name="Kirkegaard R.H."/>
            <person name="Michaelsen T.Y."/>
            <person name="Andersen M.H."/>
            <person name="Karst S.M."/>
            <person name="Dueholm M.S."/>
            <person name="Nielsen P.H."/>
            <person name="Albertsen M."/>
        </authorList>
    </citation>
    <scope>NUCLEOTIDE SEQUENCE [LARGE SCALE GENOMIC DNA]</scope>
    <source>
        <strain evidence="7">AalE_18-Q3-R2-46_BAT3C.188</strain>
    </source>
</reference>
<evidence type="ECO:0000256" key="4">
    <source>
        <dbReference type="ARBA" id="ARBA00023136"/>
    </source>
</evidence>
<feature type="transmembrane region" description="Helical" evidence="5">
    <location>
        <begin position="43"/>
        <end position="67"/>
    </location>
</feature>
<feature type="domain" description="O-antigen ligase-related" evidence="6">
    <location>
        <begin position="233"/>
        <end position="360"/>
    </location>
</feature>
<evidence type="ECO:0000259" key="6">
    <source>
        <dbReference type="Pfam" id="PF04932"/>
    </source>
</evidence>
<evidence type="ECO:0000256" key="1">
    <source>
        <dbReference type="ARBA" id="ARBA00004141"/>
    </source>
</evidence>
<sequence length="501" mass="53754">MTTVWRVGQWTLRASGVVVAVGLIAVAGLLVPSQPLVSAGIALGALALGLTLLDPIALPTLAIPALLVVSRVGAGGTNLAMSDFVLAAAFIPAVLLCQRPVSREFASVIGLNAVYQFATLLTVVANPYLANVVEWFHAWMLVSGALFVGWAIGRGGRGPLAMKLLIAGTIVMAVGTLATALVQYAKGDFGPVYPAWPYPMHKNFAGTVLGLAAVVVYLRPSWLGWSARLANWLLVILLAGVAVTLSRQALLGLVVVFFLVVIWPRVDRRRSRAILVVGAALLGVVGVMVQDQLQSGNRFNSTLQRVDWFQSSATVWLTDPWLGVGLRWWYTDRFEARFQPPNIELELLTSVGVVGLVAFFVMFGGTLRVLRRIDPAYGLLPSMVLICRLAQAQFDLFWAAVLGSLPWLIVGLALGALAHDQAEQSGEPGARPRCSQEAWGDQVIRVLQVTPEIGPGTGVGSVAFHLEREWAARGIPTARFTMAEARGSGYPRLARRVCVAD</sequence>
<feature type="transmembrane region" description="Helical" evidence="5">
    <location>
        <begin position="347"/>
        <end position="367"/>
    </location>
</feature>
<feature type="transmembrane region" description="Helical" evidence="5">
    <location>
        <begin position="397"/>
        <end position="418"/>
    </location>
</feature>
<keyword evidence="7" id="KW-0436">Ligase</keyword>
<dbReference type="Proteomes" id="UP000718281">
    <property type="component" value="Unassembled WGS sequence"/>
</dbReference>
<evidence type="ECO:0000256" key="3">
    <source>
        <dbReference type="ARBA" id="ARBA00022989"/>
    </source>
</evidence>
<dbReference type="GO" id="GO:0016020">
    <property type="term" value="C:membrane"/>
    <property type="evidence" value="ECO:0007669"/>
    <property type="project" value="UniProtKB-SubCell"/>
</dbReference>
<proteinExistence type="predicted"/>
<dbReference type="PANTHER" id="PTHR37422:SF13">
    <property type="entry name" value="LIPOPOLYSACCHARIDE BIOSYNTHESIS PROTEIN PA4999-RELATED"/>
    <property type="match status" value="1"/>
</dbReference>
<dbReference type="GO" id="GO:0016874">
    <property type="term" value="F:ligase activity"/>
    <property type="evidence" value="ECO:0007669"/>
    <property type="project" value="UniProtKB-KW"/>
</dbReference>
<feature type="transmembrane region" description="Helical" evidence="5">
    <location>
        <begin position="109"/>
        <end position="129"/>
    </location>
</feature>
<name>A0A934X637_9MICO</name>
<protein>
    <submittedName>
        <fullName evidence="7">O-antigen ligase family protein</fullName>
    </submittedName>
</protein>
<keyword evidence="4 5" id="KW-0472">Membrane</keyword>
<dbReference type="InterPro" id="IPR051533">
    <property type="entry name" value="WaaL-like"/>
</dbReference>
<gene>
    <name evidence="7" type="ORF">IPF40_08805</name>
</gene>